<dbReference type="InterPro" id="IPR036663">
    <property type="entry name" value="Fumarylacetoacetase_C_sf"/>
</dbReference>
<comment type="caution">
    <text evidence="1">The sequence shown here is derived from an EMBL/GenBank/DDBJ whole genome shotgun (WGS) entry which is preliminary data.</text>
</comment>
<dbReference type="AlphaFoldDB" id="A0A645A1Z8"/>
<gene>
    <name evidence="1" type="primary">hpcG_2</name>
    <name evidence="1" type="ORF">SDC9_92969</name>
</gene>
<dbReference type="EC" id="4.2.1.163" evidence="1"/>
<proteinExistence type="predicted"/>
<name>A0A645A1Z8_9ZZZZ</name>
<dbReference type="SUPFAM" id="SSF56529">
    <property type="entry name" value="FAH"/>
    <property type="match status" value="1"/>
</dbReference>
<dbReference type="GO" id="GO:0008684">
    <property type="term" value="F:2-oxopent-4-enoate hydratase activity"/>
    <property type="evidence" value="ECO:0007669"/>
    <property type="project" value="TreeGrafter"/>
</dbReference>
<accession>A0A645A1Z8</accession>
<keyword evidence="1" id="KW-0456">Lyase</keyword>
<evidence type="ECO:0000313" key="1">
    <source>
        <dbReference type="EMBL" id="MPM46271.1"/>
    </source>
</evidence>
<protein>
    <submittedName>
        <fullName evidence="1">2-oxo-hept-4-ene-1,7-dioate hydratase</fullName>
        <ecNumber evidence="1">4.2.1.163</ecNumber>
    </submittedName>
</protein>
<reference evidence="1" key="1">
    <citation type="submission" date="2019-08" db="EMBL/GenBank/DDBJ databases">
        <authorList>
            <person name="Kucharzyk K."/>
            <person name="Murdoch R.W."/>
            <person name="Higgins S."/>
            <person name="Loffler F."/>
        </authorList>
    </citation>
    <scope>NUCLEOTIDE SEQUENCE</scope>
</reference>
<dbReference type="PANTHER" id="PTHR30143:SF0">
    <property type="entry name" value="2-KETO-4-PENTENOATE HYDRATASE"/>
    <property type="match status" value="1"/>
</dbReference>
<sequence>MVEETGLAAGVQGHPAIGVAWLANKLARWSESLEAGEIVLAGSFTRPVAAKEGDVFVADYGKLGQLRFRFV</sequence>
<dbReference type="GO" id="GO:0005737">
    <property type="term" value="C:cytoplasm"/>
    <property type="evidence" value="ECO:0007669"/>
    <property type="project" value="TreeGrafter"/>
</dbReference>
<dbReference type="PANTHER" id="PTHR30143">
    <property type="entry name" value="ACID HYDRATASE"/>
    <property type="match status" value="1"/>
</dbReference>
<dbReference type="InterPro" id="IPR050772">
    <property type="entry name" value="Hydratase-Decarb/MhpD_sf"/>
</dbReference>
<dbReference type="EMBL" id="VSSQ01011211">
    <property type="protein sequence ID" value="MPM46271.1"/>
    <property type="molecule type" value="Genomic_DNA"/>
</dbReference>
<dbReference type="Gene3D" id="3.90.850.10">
    <property type="entry name" value="Fumarylacetoacetase-like, C-terminal domain"/>
    <property type="match status" value="1"/>
</dbReference>
<organism evidence="1">
    <name type="scientific">bioreactor metagenome</name>
    <dbReference type="NCBI Taxonomy" id="1076179"/>
    <lineage>
        <taxon>unclassified sequences</taxon>
        <taxon>metagenomes</taxon>
        <taxon>ecological metagenomes</taxon>
    </lineage>
</organism>